<proteinExistence type="predicted"/>
<gene>
    <name evidence="3" type="ORF">ACFSUO_04525</name>
</gene>
<keyword evidence="1" id="KW-0472">Membrane</keyword>
<comment type="caution">
    <text evidence="3">The sequence shown here is derived from an EMBL/GenBank/DDBJ whole genome shotgun (WGS) entry which is preliminary data.</text>
</comment>
<reference evidence="4" key="1">
    <citation type="journal article" date="2019" name="Int. J. Syst. Evol. Microbiol.">
        <title>The Global Catalogue of Microorganisms (GCM) 10K type strain sequencing project: providing services to taxonomists for standard genome sequencing and annotation.</title>
        <authorList>
            <consortium name="The Broad Institute Genomics Platform"/>
            <consortium name="The Broad Institute Genome Sequencing Center for Infectious Disease"/>
            <person name="Wu L."/>
            <person name="Ma J."/>
        </authorList>
    </citation>
    <scope>NUCLEOTIDE SEQUENCE [LARGE SCALE GENOMIC DNA]</scope>
    <source>
        <strain evidence="4">TISTR 1535</strain>
    </source>
</reference>
<organism evidence="3 4">
    <name type="scientific">Lentibacillus juripiscarius</name>
    <dbReference type="NCBI Taxonomy" id="257446"/>
    <lineage>
        <taxon>Bacteria</taxon>
        <taxon>Bacillati</taxon>
        <taxon>Bacillota</taxon>
        <taxon>Bacilli</taxon>
        <taxon>Bacillales</taxon>
        <taxon>Bacillaceae</taxon>
        <taxon>Lentibacillus</taxon>
    </lineage>
</organism>
<dbReference type="Proteomes" id="UP001597502">
    <property type="component" value="Unassembled WGS sequence"/>
</dbReference>
<keyword evidence="1" id="KW-1133">Transmembrane helix</keyword>
<dbReference type="InterPro" id="IPR002881">
    <property type="entry name" value="DUF58"/>
</dbReference>
<feature type="transmembrane region" description="Helical" evidence="1">
    <location>
        <begin position="35"/>
        <end position="55"/>
    </location>
</feature>
<keyword evidence="1" id="KW-0812">Transmembrane</keyword>
<evidence type="ECO:0000259" key="2">
    <source>
        <dbReference type="Pfam" id="PF01882"/>
    </source>
</evidence>
<name>A0ABW5V5X2_9BACI</name>
<dbReference type="Pfam" id="PF01882">
    <property type="entry name" value="DUF58"/>
    <property type="match status" value="1"/>
</dbReference>
<dbReference type="EMBL" id="JBHUNA010000007">
    <property type="protein sequence ID" value="MFD2760239.1"/>
    <property type="molecule type" value="Genomic_DNA"/>
</dbReference>
<feature type="domain" description="DUF58" evidence="2">
    <location>
        <begin position="220"/>
        <end position="381"/>
    </location>
</feature>
<evidence type="ECO:0000313" key="3">
    <source>
        <dbReference type="EMBL" id="MFD2760239.1"/>
    </source>
</evidence>
<evidence type="ECO:0000313" key="4">
    <source>
        <dbReference type="Proteomes" id="UP001597502"/>
    </source>
</evidence>
<accession>A0ABW5V5X2</accession>
<sequence length="422" mass="48046">MKSTLSIAGKLSFLVFLFLLLFVFAMFQGGFLSGFLFFGFLPVFLYHLGLLVYPIGKWEVTRELSNHVVRTGDRVAVTVRIKRSVPFPLYYCVCEEVFPDTLQQVGDRTERHRHMDRPDKLHVNRTIKKIVFPGFRRTIELPYVIEQIPRGEHRLYAVRVRTGDVFGMVTKEHTFHIENQIAAFPNELPVRLLDRVSSFEQGSAPSKAIHATNTNVASGIRAYMPGDKFSWIDWKQTAKKNTFVTKEFEQEKSTDTVVVLDACHYLQTNPLAFEAAVELTMSLLGSLNRQTAQTGFLSVGEKSAYFPLTHDPLKKDWINWHLTSIQPGGEVPFPVKLREEMMQLASGATVVLVTTHMDEEYEQILRRIGRRTKQLAVVLVQASSLISQEEQIIVHQLRSEGIVMNVLTEKELASSMIEVTLS</sequence>
<dbReference type="RefSeq" id="WP_382391519.1">
    <property type="nucleotide sequence ID" value="NZ_JBHUNA010000007.1"/>
</dbReference>
<keyword evidence="4" id="KW-1185">Reference proteome</keyword>
<evidence type="ECO:0000256" key="1">
    <source>
        <dbReference type="SAM" id="Phobius"/>
    </source>
</evidence>
<dbReference type="PANTHER" id="PTHR34351:SF2">
    <property type="entry name" value="DUF58 DOMAIN-CONTAINING PROTEIN"/>
    <property type="match status" value="1"/>
</dbReference>
<dbReference type="PANTHER" id="PTHR34351">
    <property type="entry name" value="SLR1927 PROTEIN-RELATED"/>
    <property type="match status" value="1"/>
</dbReference>
<protein>
    <submittedName>
        <fullName evidence="3">DUF58 domain-containing protein</fullName>
    </submittedName>
</protein>